<feature type="compositionally biased region" description="Basic and acidic residues" evidence="1">
    <location>
        <begin position="147"/>
        <end position="173"/>
    </location>
</feature>
<evidence type="ECO:0000313" key="3">
    <source>
        <dbReference type="Proteomes" id="UP000799757"/>
    </source>
</evidence>
<gene>
    <name evidence="2" type="ORF">K505DRAFT_373468</name>
</gene>
<protein>
    <submittedName>
        <fullName evidence="2">Uncharacterized protein</fullName>
    </submittedName>
</protein>
<dbReference type="AlphaFoldDB" id="A0A6A6XIN4"/>
<evidence type="ECO:0000256" key="1">
    <source>
        <dbReference type="SAM" id="MobiDB-lite"/>
    </source>
</evidence>
<name>A0A6A6XIN4_9PLEO</name>
<feature type="compositionally biased region" description="Polar residues" evidence="1">
    <location>
        <begin position="1"/>
        <end position="16"/>
    </location>
</feature>
<dbReference type="EMBL" id="MU001840">
    <property type="protein sequence ID" value="KAF2796078.1"/>
    <property type="molecule type" value="Genomic_DNA"/>
</dbReference>
<organism evidence="2 3">
    <name type="scientific">Melanomma pulvis-pyrius CBS 109.77</name>
    <dbReference type="NCBI Taxonomy" id="1314802"/>
    <lineage>
        <taxon>Eukaryota</taxon>
        <taxon>Fungi</taxon>
        <taxon>Dikarya</taxon>
        <taxon>Ascomycota</taxon>
        <taxon>Pezizomycotina</taxon>
        <taxon>Dothideomycetes</taxon>
        <taxon>Pleosporomycetidae</taxon>
        <taxon>Pleosporales</taxon>
        <taxon>Melanommataceae</taxon>
        <taxon>Melanomma</taxon>
    </lineage>
</organism>
<feature type="region of interest" description="Disordered" evidence="1">
    <location>
        <begin position="1"/>
        <end position="33"/>
    </location>
</feature>
<feature type="compositionally biased region" description="Low complexity" evidence="1">
    <location>
        <begin position="22"/>
        <end position="33"/>
    </location>
</feature>
<reference evidence="2" key="1">
    <citation type="journal article" date="2020" name="Stud. Mycol.">
        <title>101 Dothideomycetes genomes: a test case for predicting lifestyles and emergence of pathogens.</title>
        <authorList>
            <person name="Haridas S."/>
            <person name="Albert R."/>
            <person name="Binder M."/>
            <person name="Bloem J."/>
            <person name="Labutti K."/>
            <person name="Salamov A."/>
            <person name="Andreopoulos B."/>
            <person name="Baker S."/>
            <person name="Barry K."/>
            <person name="Bills G."/>
            <person name="Bluhm B."/>
            <person name="Cannon C."/>
            <person name="Castanera R."/>
            <person name="Culley D."/>
            <person name="Daum C."/>
            <person name="Ezra D."/>
            <person name="Gonzalez J."/>
            <person name="Henrissat B."/>
            <person name="Kuo A."/>
            <person name="Liang C."/>
            <person name="Lipzen A."/>
            <person name="Lutzoni F."/>
            <person name="Magnuson J."/>
            <person name="Mondo S."/>
            <person name="Nolan M."/>
            <person name="Ohm R."/>
            <person name="Pangilinan J."/>
            <person name="Park H.-J."/>
            <person name="Ramirez L."/>
            <person name="Alfaro M."/>
            <person name="Sun H."/>
            <person name="Tritt A."/>
            <person name="Yoshinaga Y."/>
            <person name="Zwiers L.-H."/>
            <person name="Turgeon B."/>
            <person name="Goodwin S."/>
            <person name="Spatafora J."/>
            <person name="Crous P."/>
            <person name="Grigoriev I."/>
        </authorList>
    </citation>
    <scope>NUCLEOTIDE SEQUENCE</scope>
    <source>
        <strain evidence="2">CBS 109.77</strain>
    </source>
</reference>
<proteinExistence type="predicted"/>
<accession>A0A6A6XIN4</accession>
<feature type="region of interest" description="Disordered" evidence="1">
    <location>
        <begin position="138"/>
        <end position="173"/>
    </location>
</feature>
<evidence type="ECO:0000313" key="2">
    <source>
        <dbReference type="EMBL" id="KAF2796078.1"/>
    </source>
</evidence>
<sequence>MTNPISITTPKSTTNRFPMKNPNPTTNQVPTTNPIPMTYQIPSTNQGPSTDQDLMAAHDPMMPLASILPACLYKPKKTGEVYEYTGPPCAGIVLPNGARMKACQYIGNAYVNEEGDKADIIIMGFKVDRDPYPENTVRFMGKGKHKAQPERTVRVEGKGKQKEEKGREFNSSK</sequence>
<keyword evidence="3" id="KW-1185">Reference proteome</keyword>
<dbReference type="Proteomes" id="UP000799757">
    <property type="component" value="Unassembled WGS sequence"/>
</dbReference>